<dbReference type="RefSeq" id="XP_033605581.1">
    <property type="nucleotide sequence ID" value="XM_033742591.1"/>
</dbReference>
<comment type="similarity">
    <text evidence="1">Belongs to the 5-formyltetrahydrofolate cyclo-ligase family.</text>
</comment>
<dbReference type="InterPro" id="IPR002698">
    <property type="entry name" value="FTHF_cligase"/>
</dbReference>
<dbReference type="Gene3D" id="3.40.50.10420">
    <property type="entry name" value="NagB/RpiA/CoA transferase-like"/>
    <property type="match status" value="1"/>
</dbReference>
<dbReference type="InterPro" id="IPR024185">
    <property type="entry name" value="FTHF_cligase-like_sf"/>
</dbReference>
<comment type="catalytic activity">
    <reaction evidence="4">
        <text>(6S)-5-formyl-5,6,7,8-tetrahydrofolate + ATP = (6R)-5,10-methenyltetrahydrofolate + ADP + phosphate</text>
        <dbReference type="Rhea" id="RHEA:10488"/>
        <dbReference type="ChEBI" id="CHEBI:30616"/>
        <dbReference type="ChEBI" id="CHEBI:43474"/>
        <dbReference type="ChEBI" id="CHEBI:57455"/>
        <dbReference type="ChEBI" id="CHEBI:57457"/>
        <dbReference type="ChEBI" id="CHEBI:456216"/>
        <dbReference type="EC" id="6.3.3.2"/>
    </reaction>
</comment>
<dbReference type="OrthoDB" id="2015992at2759"/>
<dbReference type="GeneID" id="54483645"/>
<evidence type="ECO:0000256" key="2">
    <source>
        <dbReference type="ARBA" id="ARBA00022741"/>
    </source>
</evidence>
<dbReference type="EMBL" id="ML996565">
    <property type="protein sequence ID" value="KAF2763130.1"/>
    <property type="molecule type" value="Genomic_DNA"/>
</dbReference>
<dbReference type="AlphaFoldDB" id="A0A6A6WLN2"/>
<evidence type="ECO:0000313" key="7">
    <source>
        <dbReference type="EMBL" id="KAF2763130.1"/>
    </source>
</evidence>
<keyword evidence="3 6" id="KW-0067">ATP-binding</keyword>
<dbReference type="PANTHER" id="PTHR23407">
    <property type="entry name" value="ATPASE INHIBITOR/5-FORMYLTETRAHYDROFOLATE CYCLO-LIGASE"/>
    <property type="match status" value="1"/>
</dbReference>
<dbReference type="EC" id="6.3.3.2" evidence="5"/>
<dbReference type="InterPro" id="IPR037171">
    <property type="entry name" value="NagB/RpiA_transferase-like"/>
</dbReference>
<evidence type="ECO:0000256" key="5">
    <source>
        <dbReference type="ARBA" id="ARBA00038966"/>
    </source>
</evidence>
<sequence length="204" mass="22806">MTALKVSKTELRLKMKAALSALSHDDIATQTSMAVRNLKNMPEYQRARRISIFLSMPSGEISTSAIVRDALASGKEVFIPYTYKAITHHDGQPSSVMDMVKLWSMNDYDSLKPDRWGIPTPSPDSIPERRNSFDSKGITNHSIASRSSLDLIVMPGMGFDTELGRLGHGKGFYDYFLWRCSQQLGTADYTRMPFLGKLTLCTCV</sequence>
<evidence type="ECO:0000256" key="3">
    <source>
        <dbReference type="ARBA" id="ARBA00022840"/>
    </source>
</evidence>
<dbReference type="Proteomes" id="UP000799437">
    <property type="component" value="Unassembled WGS sequence"/>
</dbReference>
<keyword evidence="8" id="KW-1185">Reference proteome</keyword>
<dbReference type="GO" id="GO:0005739">
    <property type="term" value="C:mitochondrion"/>
    <property type="evidence" value="ECO:0007669"/>
    <property type="project" value="TreeGrafter"/>
</dbReference>
<feature type="binding site" evidence="6">
    <location>
        <position position="54"/>
    </location>
    <ligand>
        <name>substrate</name>
    </ligand>
</feature>
<feature type="binding site" evidence="6">
    <location>
        <position position="60"/>
    </location>
    <ligand>
        <name>substrate</name>
    </ligand>
</feature>
<reference evidence="7" key="1">
    <citation type="journal article" date="2020" name="Stud. Mycol.">
        <title>101 Dothideomycetes genomes: a test case for predicting lifestyles and emergence of pathogens.</title>
        <authorList>
            <person name="Haridas S."/>
            <person name="Albert R."/>
            <person name="Binder M."/>
            <person name="Bloem J."/>
            <person name="Labutti K."/>
            <person name="Salamov A."/>
            <person name="Andreopoulos B."/>
            <person name="Baker S."/>
            <person name="Barry K."/>
            <person name="Bills G."/>
            <person name="Bluhm B."/>
            <person name="Cannon C."/>
            <person name="Castanera R."/>
            <person name="Culley D."/>
            <person name="Daum C."/>
            <person name="Ezra D."/>
            <person name="Gonzalez J."/>
            <person name="Henrissat B."/>
            <person name="Kuo A."/>
            <person name="Liang C."/>
            <person name="Lipzen A."/>
            <person name="Lutzoni F."/>
            <person name="Magnuson J."/>
            <person name="Mondo S."/>
            <person name="Nolan M."/>
            <person name="Ohm R."/>
            <person name="Pangilinan J."/>
            <person name="Park H.-J."/>
            <person name="Ramirez L."/>
            <person name="Alfaro M."/>
            <person name="Sun H."/>
            <person name="Tritt A."/>
            <person name="Yoshinaga Y."/>
            <person name="Zwiers L.-H."/>
            <person name="Turgeon B."/>
            <person name="Goodwin S."/>
            <person name="Spatafora J."/>
            <person name="Crous P."/>
            <person name="Grigoriev I."/>
        </authorList>
    </citation>
    <scope>NUCLEOTIDE SEQUENCE</scope>
    <source>
        <strain evidence="7">CBS 121739</strain>
    </source>
</reference>
<keyword evidence="2 6" id="KW-0547">Nucleotide-binding</keyword>
<accession>A0A6A6WLN2</accession>
<keyword evidence="7" id="KW-0808">Transferase</keyword>
<dbReference type="Pfam" id="PF01812">
    <property type="entry name" value="5-FTHF_cyc-lig"/>
    <property type="match status" value="1"/>
</dbReference>
<dbReference type="GO" id="GO:0016740">
    <property type="term" value="F:transferase activity"/>
    <property type="evidence" value="ECO:0007669"/>
    <property type="project" value="UniProtKB-KW"/>
</dbReference>
<dbReference type="GO" id="GO:0030272">
    <property type="term" value="F:5-formyltetrahydrofolate cyclo-ligase activity"/>
    <property type="evidence" value="ECO:0007669"/>
    <property type="project" value="UniProtKB-EC"/>
</dbReference>
<name>A0A6A6WLN2_9PEZI</name>
<dbReference type="PANTHER" id="PTHR23407:SF1">
    <property type="entry name" value="5-FORMYLTETRAHYDROFOLATE CYCLO-LIGASE"/>
    <property type="match status" value="1"/>
</dbReference>
<dbReference type="SUPFAM" id="SSF100950">
    <property type="entry name" value="NagB/RpiA/CoA transferase-like"/>
    <property type="match status" value="1"/>
</dbReference>
<protein>
    <recommendedName>
        <fullName evidence="5">5-formyltetrahydrofolate cyclo-ligase</fullName>
        <ecNumber evidence="5">6.3.3.2</ecNumber>
    </recommendedName>
</protein>
<evidence type="ECO:0000256" key="4">
    <source>
        <dbReference type="ARBA" id="ARBA00036539"/>
    </source>
</evidence>
<feature type="binding site" evidence="6">
    <location>
        <begin position="8"/>
        <end position="12"/>
    </location>
    <ligand>
        <name>ATP</name>
        <dbReference type="ChEBI" id="CHEBI:30616"/>
    </ligand>
</feature>
<dbReference type="GO" id="GO:0035999">
    <property type="term" value="P:tetrahydrofolate interconversion"/>
    <property type="evidence" value="ECO:0007669"/>
    <property type="project" value="TreeGrafter"/>
</dbReference>
<gene>
    <name evidence="7" type="ORF">EJ05DRAFT_459951</name>
</gene>
<evidence type="ECO:0000256" key="1">
    <source>
        <dbReference type="ARBA" id="ARBA00010638"/>
    </source>
</evidence>
<dbReference type="GO" id="GO:0005524">
    <property type="term" value="F:ATP binding"/>
    <property type="evidence" value="ECO:0007669"/>
    <property type="project" value="UniProtKB-KW"/>
</dbReference>
<organism evidence="7 8">
    <name type="scientific">Pseudovirgaria hyperparasitica</name>
    <dbReference type="NCBI Taxonomy" id="470096"/>
    <lineage>
        <taxon>Eukaryota</taxon>
        <taxon>Fungi</taxon>
        <taxon>Dikarya</taxon>
        <taxon>Ascomycota</taxon>
        <taxon>Pezizomycotina</taxon>
        <taxon>Dothideomycetes</taxon>
        <taxon>Dothideomycetes incertae sedis</taxon>
        <taxon>Acrospermales</taxon>
        <taxon>Acrospermaceae</taxon>
        <taxon>Pseudovirgaria</taxon>
    </lineage>
</organism>
<evidence type="ECO:0000313" key="8">
    <source>
        <dbReference type="Proteomes" id="UP000799437"/>
    </source>
</evidence>
<proteinExistence type="inferred from homology"/>
<evidence type="ECO:0000256" key="6">
    <source>
        <dbReference type="PIRSR" id="PIRSR006806-1"/>
    </source>
</evidence>
<dbReference type="PIRSF" id="PIRSF006806">
    <property type="entry name" value="FTHF_cligase"/>
    <property type="match status" value="1"/>
</dbReference>
<dbReference type="GO" id="GO:0009396">
    <property type="term" value="P:folic acid-containing compound biosynthetic process"/>
    <property type="evidence" value="ECO:0007669"/>
    <property type="project" value="TreeGrafter"/>
</dbReference>
<feature type="binding site" evidence="6">
    <location>
        <begin position="165"/>
        <end position="173"/>
    </location>
    <ligand>
        <name>ATP</name>
        <dbReference type="ChEBI" id="CHEBI:30616"/>
    </ligand>
</feature>